<name>A0A246GJY4_9FLAO</name>
<evidence type="ECO:0000256" key="4">
    <source>
        <dbReference type="ARBA" id="ARBA00023136"/>
    </source>
</evidence>
<comment type="subcellular location">
    <subcellularLocation>
        <location evidence="1">Cell outer membrane</location>
    </subcellularLocation>
</comment>
<reference evidence="7 8" key="1">
    <citation type="journal article" date="2017" name="Infect. Genet. Evol.">
        <title>Comparative genome analysis of fish pathogen Flavobacterium columnare reveals extensive sequence diversity within the species.</title>
        <authorList>
            <person name="Kayansamruaj P."/>
            <person name="Dong H.T."/>
            <person name="Hirono I."/>
            <person name="Kondo H."/>
            <person name="Senapin S."/>
            <person name="Rodkhum C."/>
        </authorList>
    </citation>
    <scope>NUCLEOTIDE SEQUENCE [LARGE SCALE GENOMIC DNA]</scope>
    <source>
        <strain evidence="7 8">1215</strain>
    </source>
</reference>
<dbReference type="PANTHER" id="PTHR30026">
    <property type="entry name" value="OUTER MEMBRANE PROTEIN TOLC"/>
    <property type="match status" value="1"/>
</dbReference>
<dbReference type="GO" id="GO:0015562">
    <property type="term" value="F:efflux transmembrane transporter activity"/>
    <property type="evidence" value="ECO:0007669"/>
    <property type="project" value="InterPro"/>
</dbReference>
<organism evidence="7 8">
    <name type="scientific">Flavobacterium davisii</name>
    <dbReference type="NCBI Taxonomy" id="2906077"/>
    <lineage>
        <taxon>Bacteria</taxon>
        <taxon>Pseudomonadati</taxon>
        <taxon>Bacteroidota</taxon>
        <taxon>Flavobacteriia</taxon>
        <taxon>Flavobacteriales</taxon>
        <taxon>Flavobacteriaceae</taxon>
        <taxon>Flavobacterium</taxon>
    </lineage>
</organism>
<evidence type="ECO:0000256" key="5">
    <source>
        <dbReference type="ARBA" id="ARBA00023237"/>
    </source>
</evidence>
<dbReference type="Proteomes" id="UP000197768">
    <property type="component" value="Unassembled WGS sequence"/>
</dbReference>
<evidence type="ECO:0000256" key="3">
    <source>
        <dbReference type="ARBA" id="ARBA00022692"/>
    </source>
</evidence>
<dbReference type="Gene3D" id="1.20.1600.10">
    <property type="entry name" value="Outer membrane efflux proteins (OEP)"/>
    <property type="match status" value="1"/>
</dbReference>
<dbReference type="InterPro" id="IPR051906">
    <property type="entry name" value="TolC-like"/>
</dbReference>
<keyword evidence="5" id="KW-0998">Cell outer membrane</keyword>
<gene>
    <name evidence="7" type="ORF">BWK59_04470</name>
</gene>
<evidence type="ECO:0000256" key="1">
    <source>
        <dbReference type="ARBA" id="ARBA00004442"/>
    </source>
</evidence>
<dbReference type="GO" id="GO:0009279">
    <property type="term" value="C:cell outer membrane"/>
    <property type="evidence" value="ECO:0007669"/>
    <property type="project" value="UniProtKB-SubCell"/>
</dbReference>
<keyword evidence="2" id="KW-1134">Transmembrane beta strand</keyword>
<dbReference type="SUPFAM" id="SSF56954">
    <property type="entry name" value="Outer membrane efflux proteins (OEP)"/>
    <property type="match status" value="1"/>
</dbReference>
<accession>A0A246GJY4</accession>
<keyword evidence="3" id="KW-0812">Transmembrane</keyword>
<evidence type="ECO:0000256" key="2">
    <source>
        <dbReference type="ARBA" id="ARBA00022452"/>
    </source>
</evidence>
<dbReference type="GO" id="GO:1990281">
    <property type="term" value="C:efflux pump complex"/>
    <property type="evidence" value="ECO:0007669"/>
    <property type="project" value="TreeGrafter"/>
</dbReference>
<evidence type="ECO:0000256" key="6">
    <source>
        <dbReference type="SAM" id="Coils"/>
    </source>
</evidence>
<keyword evidence="6" id="KW-0175">Coiled coil</keyword>
<feature type="coiled-coil region" evidence="6">
    <location>
        <begin position="369"/>
        <end position="396"/>
    </location>
</feature>
<dbReference type="EMBL" id="MTCZ01000026">
    <property type="protein sequence ID" value="OWP84609.1"/>
    <property type="molecule type" value="Genomic_DNA"/>
</dbReference>
<keyword evidence="4" id="KW-0472">Membrane</keyword>
<comment type="caution">
    <text evidence="7">The sequence shown here is derived from an EMBL/GenBank/DDBJ whole genome shotgun (WGS) entry which is preliminary data.</text>
</comment>
<evidence type="ECO:0000313" key="8">
    <source>
        <dbReference type="Proteomes" id="UP000197768"/>
    </source>
</evidence>
<evidence type="ECO:0000313" key="7">
    <source>
        <dbReference type="EMBL" id="OWP84609.1"/>
    </source>
</evidence>
<proteinExistence type="predicted"/>
<dbReference type="AlphaFoldDB" id="A0A246GJY4"/>
<sequence>MKQLFLILFLIPILMNAQNKELTYTEFLGYVKKYHPLVKQANLNISESEALLMQARGAFDPKIEVDFDQKNFKNKNYYALFSSSFKIPTWYGIELKAAFNNSEGLFVNPEITTPNKGLTSLGINVPIGQGLFINQRMVDIRKAKIALTLNTAERDLQALEILYEASVSYFNWKRIYNEVQLYESYLKNASVRFKGVEKLIEQGDKPAIDSIEAGITVRNRQLNLEEAKLKLTKAKLEVSNYIWMEDNTPLEIEDTLYPEIELEKTIRNTLSKIQWNNWTIENHPKIKALNAKIDMLIIEQRLKANTLLPKLDVSYHYLSEPDYFTKYRFQDYKLGVNLTMPLFLRKERGSLKLAKLKVQDIQFSLQFEKQQIKNKIEALNQERISLEKQLQINKKLVSDFEKMLSAEERLFTIGESSLFLINTRENALVSSKLSDIALENRFYNLLISVYKSWGNYAL</sequence>
<dbReference type="RefSeq" id="WP_088391447.1">
    <property type="nucleotide sequence ID" value="NZ_MTCZ01000026.1"/>
</dbReference>
<dbReference type="GO" id="GO:0015288">
    <property type="term" value="F:porin activity"/>
    <property type="evidence" value="ECO:0007669"/>
    <property type="project" value="TreeGrafter"/>
</dbReference>
<dbReference type="PANTHER" id="PTHR30026:SF20">
    <property type="entry name" value="OUTER MEMBRANE PROTEIN TOLC"/>
    <property type="match status" value="1"/>
</dbReference>
<protein>
    <submittedName>
        <fullName evidence="7">Transporter</fullName>
    </submittedName>
</protein>